<dbReference type="AlphaFoldDB" id="W4K9X4"/>
<keyword evidence="3" id="KW-1185">Reference proteome</keyword>
<dbReference type="EMBL" id="KI925458">
    <property type="protein sequence ID" value="ETW81861.1"/>
    <property type="molecule type" value="Genomic_DNA"/>
</dbReference>
<dbReference type="GeneID" id="20676164"/>
<accession>W4K9X4</accession>
<dbReference type="HOGENOM" id="CLU_156017_0_0_1"/>
<dbReference type="eggNOG" id="ENOG502T0N0">
    <property type="taxonomic scope" value="Eukaryota"/>
</dbReference>
<feature type="compositionally biased region" description="Polar residues" evidence="1">
    <location>
        <begin position="1"/>
        <end position="27"/>
    </location>
</feature>
<feature type="compositionally biased region" description="Polar residues" evidence="1">
    <location>
        <begin position="43"/>
        <end position="53"/>
    </location>
</feature>
<dbReference type="OrthoDB" id="3361009at2759"/>
<gene>
    <name evidence="2" type="ORF">HETIRDRAFT_451553</name>
</gene>
<reference evidence="2 3" key="1">
    <citation type="journal article" date="2012" name="New Phytol.">
        <title>Insight into trade-off between wood decay and parasitism from the genome of a fungal forest pathogen.</title>
        <authorList>
            <person name="Olson A."/>
            <person name="Aerts A."/>
            <person name="Asiegbu F."/>
            <person name="Belbahri L."/>
            <person name="Bouzid O."/>
            <person name="Broberg A."/>
            <person name="Canback B."/>
            <person name="Coutinho P.M."/>
            <person name="Cullen D."/>
            <person name="Dalman K."/>
            <person name="Deflorio G."/>
            <person name="van Diepen L.T."/>
            <person name="Dunand C."/>
            <person name="Duplessis S."/>
            <person name="Durling M."/>
            <person name="Gonthier P."/>
            <person name="Grimwood J."/>
            <person name="Fossdal C.G."/>
            <person name="Hansson D."/>
            <person name="Henrissat B."/>
            <person name="Hietala A."/>
            <person name="Himmelstrand K."/>
            <person name="Hoffmeister D."/>
            <person name="Hogberg N."/>
            <person name="James T.Y."/>
            <person name="Karlsson M."/>
            <person name="Kohler A."/>
            <person name="Kues U."/>
            <person name="Lee Y.H."/>
            <person name="Lin Y.C."/>
            <person name="Lind M."/>
            <person name="Lindquist E."/>
            <person name="Lombard V."/>
            <person name="Lucas S."/>
            <person name="Lunden K."/>
            <person name="Morin E."/>
            <person name="Murat C."/>
            <person name="Park J."/>
            <person name="Raffaello T."/>
            <person name="Rouze P."/>
            <person name="Salamov A."/>
            <person name="Schmutz J."/>
            <person name="Solheim H."/>
            <person name="Stahlberg J."/>
            <person name="Velez H."/>
            <person name="de Vries R.P."/>
            <person name="Wiebenga A."/>
            <person name="Woodward S."/>
            <person name="Yakovlev I."/>
            <person name="Garbelotto M."/>
            <person name="Martin F."/>
            <person name="Grigoriev I.V."/>
            <person name="Stenlid J."/>
        </authorList>
    </citation>
    <scope>NUCLEOTIDE SEQUENCE [LARGE SCALE GENOMIC DNA]</scope>
    <source>
        <strain evidence="2 3">TC 32-1</strain>
    </source>
</reference>
<name>W4K9X4_HETIT</name>
<feature type="region of interest" description="Disordered" evidence="1">
    <location>
        <begin position="96"/>
        <end position="121"/>
    </location>
</feature>
<evidence type="ECO:0000256" key="1">
    <source>
        <dbReference type="SAM" id="MobiDB-lite"/>
    </source>
</evidence>
<evidence type="ECO:0000313" key="3">
    <source>
        <dbReference type="Proteomes" id="UP000030671"/>
    </source>
</evidence>
<feature type="region of interest" description="Disordered" evidence="1">
    <location>
        <begin position="1"/>
        <end position="78"/>
    </location>
</feature>
<dbReference type="Proteomes" id="UP000030671">
    <property type="component" value="Unassembled WGS sequence"/>
</dbReference>
<dbReference type="RefSeq" id="XP_009546454.1">
    <property type="nucleotide sequence ID" value="XM_009548159.1"/>
</dbReference>
<sequence length="121" mass="12729">MSSALQESPSQNGGALKLQTSGATTSEALRPSDVAPPTRVDTLPQQATTQPQDDGTHVRASPQSDASPTAARPEGKIPWKEQVVAYAQKARGAVLRKPTLKEHGKQILQGDANAREPAPKA</sequence>
<dbReference type="KEGG" id="hir:HETIRDRAFT_451553"/>
<protein>
    <submittedName>
        <fullName evidence="2">Uncharacterized protein</fullName>
    </submittedName>
</protein>
<dbReference type="InParanoid" id="W4K9X4"/>
<proteinExistence type="predicted"/>
<evidence type="ECO:0000313" key="2">
    <source>
        <dbReference type="EMBL" id="ETW81861.1"/>
    </source>
</evidence>
<organism evidence="2 3">
    <name type="scientific">Heterobasidion irregulare (strain TC 32-1)</name>
    <dbReference type="NCBI Taxonomy" id="747525"/>
    <lineage>
        <taxon>Eukaryota</taxon>
        <taxon>Fungi</taxon>
        <taxon>Dikarya</taxon>
        <taxon>Basidiomycota</taxon>
        <taxon>Agaricomycotina</taxon>
        <taxon>Agaricomycetes</taxon>
        <taxon>Russulales</taxon>
        <taxon>Bondarzewiaceae</taxon>
        <taxon>Heterobasidion</taxon>
        <taxon>Heterobasidion annosum species complex</taxon>
    </lineage>
</organism>